<dbReference type="RefSeq" id="WP_251879020.1">
    <property type="nucleotide sequence ID" value="NZ_CP082275.1"/>
</dbReference>
<accession>A0ABY4WXN4</accession>
<sequence>MRELKFDELYMVAIDDSGKYNLKLYVSSGHMDYAATVELEKRDFEVLTKDSERAAFLLLITKSQELAFGAVVIRGCVGSAMRNSYHLKYQSVFEPKLI</sequence>
<reference evidence="1" key="1">
    <citation type="submission" date="2021-08" db="EMBL/GenBank/DDBJ databases">
        <authorList>
            <person name="Sakaguchi M."/>
            <person name="Kikuchi T."/>
            <person name="Urbanczyk H."/>
        </authorList>
    </citation>
    <scope>NUCLEOTIDE SEQUENCE</scope>
    <source>
        <strain evidence="1">020920N</strain>
    </source>
</reference>
<gene>
    <name evidence="1" type="ORF">K6Q96_07060</name>
</gene>
<protein>
    <submittedName>
        <fullName evidence="1">Uncharacterized protein</fullName>
    </submittedName>
</protein>
<keyword evidence="2" id="KW-1185">Reference proteome</keyword>
<organism evidence="1 2">
    <name type="scientific">Grimontia kaedaensis</name>
    <dbReference type="NCBI Taxonomy" id="2872157"/>
    <lineage>
        <taxon>Bacteria</taxon>
        <taxon>Pseudomonadati</taxon>
        <taxon>Pseudomonadota</taxon>
        <taxon>Gammaproteobacteria</taxon>
        <taxon>Vibrionales</taxon>
        <taxon>Vibrionaceae</taxon>
        <taxon>Grimontia</taxon>
    </lineage>
</organism>
<name>A0ABY4WXN4_9GAMM</name>
<evidence type="ECO:0000313" key="2">
    <source>
        <dbReference type="Proteomes" id="UP001056255"/>
    </source>
</evidence>
<dbReference type="Proteomes" id="UP001056255">
    <property type="component" value="Chromosome I"/>
</dbReference>
<evidence type="ECO:0000313" key="1">
    <source>
        <dbReference type="EMBL" id="USH03744.1"/>
    </source>
</evidence>
<dbReference type="EMBL" id="CP082275">
    <property type="protein sequence ID" value="USH03744.1"/>
    <property type="molecule type" value="Genomic_DNA"/>
</dbReference>
<proteinExistence type="predicted"/>